<reference evidence="2" key="1">
    <citation type="submission" date="2022-10" db="EMBL/GenBank/DDBJ databases">
        <title>Whole-Genome Sequencing of Brachybacterium huguangmaarense BRM-3, Isolated from Betula schmidtii.</title>
        <authorList>
            <person name="Haam D."/>
        </authorList>
    </citation>
    <scope>NUCLEOTIDE SEQUENCE</scope>
    <source>
        <strain evidence="2">BRM-3</strain>
    </source>
</reference>
<evidence type="ECO:0000313" key="2">
    <source>
        <dbReference type="EMBL" id="UYG16023.1"/>
    </source>
</evidence>
<protein>
    <submittedName>
        <fullName evidence="2">Alpha-E domain-containing protein</fullName>
    </submittedName>
</protein>
<accession>A0ABY6FYL1</accession>
<gene>
    <name evidence="2" type="ORF">BRM3_10305</name>
</gene>
<evidence type="ECO:0000259" key="1">
    <source>
        <dbReference type="Pfam" id="PF04168"/>
    </source>
</evidence>
<dbReference type="PANTHER" id="PTHR34595:SF7">
    <property type="entry name" value="SLL1039 PROTEIN"/>
    <property type="match status" value="1"/>
</dbReference>
<dbReference type="EMBL" id="CP107020">
    <property type="protein sequence ID" value="UYG16023.1"/>
    <property type="molecule type" value="Genomic_DNA"/>
</dbReference>
<proteinExistence type="predicted"/>
<dbReference type="InterPro" id="IPR051680">
    <property type="entry name" value="ATP-dep_Glu-Cys_Ligase-2"/>
</dbReference>
<dbReference type="RefSeq" id="WP_263593236.1">
    <property type="nucleotide sequence ID" value="NZ_CP107020.1"/>
</dbReference>
<dbReference type="InterPro" id="IPR007296">
    <property type="entry name" value="DUF403"/>
</dbReference>
<name>A0ABY6FYL1_9MICO</name>
<evidence type="ECO:0000313" key="3">
    <source>
        <dbReference type="Proteomes" id="UP001164305"/>
    </source>
</evidence>
<dbReference type="Proteomes" id="UP001164305">
    <property type="component" value="Chromosome"/>
</dbReference>
<sequence length="306" mass="33466">MLSRIAESLFWIGRYVERASGVARVLEVNLDLGADRASGGAHPFGIELCRALGAGLSADPSPEEVWSVLGLDPASSLSMVASLTNCRESARRAREVLSVSTWEVINRSYHRVGSGRLAALRPALACRDVHDFCAMIIGTLDETMTRDQAWHFLVAGRNIERVDMTARILSATTAVPPRATSHQLLLRACSAQQAFVTTRGRDDTVAAATDFLLRDRLFPRSVVHCLTEARDELAALDPNPLRTGFEDGAQRLLGRASATVEYLEPGDAMADLAGVTSRLQDVCRRATQALTSRYFEGALISQWRER</sequence>
<keyword evidence="3" id="KW-1185">Reference proteome</keyword>
<dbReference type="Pfam" id="PF04168">
    <property type="entry name" value="Alpha-E"/>
    <property type="match status" value="1"/>
</dbReference>
<dbReference type="PANTHER" id="PTHR34595">
    <property type="entry name" value="BLR5612 PROTEIN"/>
    <property type="match status" value="1"/>
</dbReference>
<organism evidence="2 3">
    <name type="scientific">Brachybacterium huguangmaarense</name>
    <dbReference type="NCBI Taxonomy" id="1652028"/>
    <lineage>
        <taxon>Bacteria</taxon>
        <taxon>Bacillati</taxon>
        <taxon>Actinomycetota</taxon>
        <taxon>Actinomycetes</taxon>
        <taxon>Micrococcales</taxon>
        <taxon>Dermabacteraceae</taxon>
        <taxon>Brachybacterium</taxon>
    </lineage>
</organism>
<feature type="domain" description="DUF403" evidence="1">
    <location>
        <begin position="1"/>
        <end position="295"/>
    </location>
</feature>